<keyword evidence="3" id="KW-0238">DNA-binding</keyword>
<protein>
    <submittedName>
        <fullName evidence="6">LysR family transcriptional regulator</fullName>
    </submittedName>
</protein>
<evidence type="ECO:0000256" key="2">
    <source>
        <dbReference type="ARBA" id="ARBA00023015"/>
    </source>
</evidence>
<evidence type="ECO:0000313" key="7">
    <source>
        <dbReference type="Proteomes" id="UP000305202"/>
    </source>
</evidence>
<dbReference type="Pfam" id="PF03466">
    <property type="entry name" value="LysR_substrate"/>
    <property type="match status" value="1"/>
</dbReference>
<evidence type="ECO:0000256" key="3">
    <source>
        <dbReference type="ARBA" id="ARBA00023125"/>
    </source>
</evidence>
<dbReference type="PROSITE" id="PS50931">
    <property type="entry name" value="HTH_LYSR"/>
    <property type="match status" value="1"/>
</dbReference>
<sequence>MFELSQLRFFIAVATELNFSRAAKRLNMTQPPLSRQIQLLEHQLGVELFERSTRSVKLTVAGLAFYKQANQLLEHATYAAQQAKRIAAGETGNLTLSFVSCAIYALIPAVIHRIRHKYPQLNINLFEQSTAEQLSGLQLQKNDVGIIRTSIVDDNLYTEKLLSEPFVLAIPSHHPLAKKNLITIKQLEKQKVIIYSSMSWQPFYEKISTLFYQENVQPDYELCTGSTATILSMVKGGLGLALVPAGGMHIRFSGVVYKELVLATPLISDLYLARRKDNINPAIETLINALKECAISAEKADFTL</sequence>
<dbReference type="PRINTS" id="PR00039">
    <property type="entry name" value="HTHLYSR"/>
</dbReference>
<evidence type="ECO:0000313" key="6">
    <source>
        <dbReference type="EMBL" id="TKI03005.1"/>
    </source>
</evidence>
<dbReference type="Gene3D" id="1.10.10.10">
    <property type="entry name" value="Winged helix-like DNA-binding domain superfamily/Winged helix DNA-binding domain"/>
    <property type="match status" value="1"/>
</dbReference>
<dbReference type="InterPro" id="IPR000847">
    <property type="entry name" value="LysR_HTH_N"/>
</dbReference>
<gene>
    <name evidence="6" type="ORF">FCN80_23065</name>
</gene>
<evidence type="ECO:0000259" key="5">
    <source>
        <dbReference type="PROSITE" id="PS50931"/>
    </source>
</evidence>
<keyword evidence="7" id="KW-1185">Reference proteome</keyword>
<proteinExistence type="inferred from homology"/>
<dbReference type="Pfam" id="PF00126">
    <property type="entry name" value="HTH_1"/>
    <property type="match status" value="1"/>
</dbReference>
<dbReference type="SUPFAM" id="SSF53850">
    <property type="entry name" value="Periplasmic binding protein-like II"/>
    <property type="match status" value="1"/>
</dbReference>
<organism evidence="6 7">
    <name type="scientific">Martelella alba</name>
    <dbReference type="NCBI Taxonomy" id="2590451"/>
    <lineage>
        <taxon>Bacteria</taxon>
        <taxon>Pseudomonadati</taxon>
        <taxon>Pseudomonadota</taxon>
        <taxon>Alphaproteobacteria</taxon>
        <taxon>Hyphomicrobiales</taxon>
        <taxon>Aurantimonadaceae</taxon>
        <taxon>Martelella</taxon>
    </lineage>
</organism>
<dbReference type="InterPro" id="IPR036390">
    <property type="entry name" value="WH_DNA-bd_sf"/>
</dbReference>
<dbReference type="SUPFAM" id="SSF46785">
    <property type="entry name" value="Winged helix' DNA-binding domain"/>
    <property type="match status" value="1"/>
</dbReference>
<keyword evidence="2" id="KW-0805">Transcription regulation</keyword>
<keyword evidence="4" id="KW-0804">Transcription</keyword>
<evidence type="ECO:0000256" key="1">
    <source>
        <dbReference type="ARBA" id="ARBA00009437"/>
    </source>
</evidence>
<dbReference type="PANTHER" id="PTHR30346:SF0">
    <property type="entry name" value="HCA OPERON TRANSCRIPTIONAL ACTIVATOR HCAR"/>
    <property type="match status" value="1"/>
</dbReference>
<reference evidence="6 7" key="1">
    <citation type="submission" date="2019-04" db="EMBL/GenBank/DDBJ databases">
        <authorList>
            <person name="Li M."/>
            <person name="Gao C."/>
        </authorList>
    </citation>
    <scope>NUCLEOTIDE SEQUENCE [LARGE SCALE GENOMIC DNA]</scope>
    <source>
        <strain evidence="6 7">BGMRC 2031</strain>
    </source>
</reference>
<dbReference type="Gene3D" id="3.40.190.10">
    <property type="entry name" value="Periplasmic binding protein-like II"/>
    <property type="match status" value="2"/>
</dbReference>
<comment type="caution">
    <text evidence="6">The sequence shown here is derived from an EMBL/GenBank/DDBJ whole genome shotgun (WGS) entry which is preliminary data.</text>
</comment>
<dbReference type="RefSeq" id="WP_136992683.1">
    <property type="nucleotide sequence ID" value="NZ_SZPQ01000054.1"/>
</dbReference>
<feature type="domain" description="HTH lysR-type" evidence="5">
    <location>
        <begin position="2"/>
        <end position="59"/>
    </location>
</feature>
<dbReference type="InterPro" id="IPR036388">
    <property type="entry name" value="WH-like_DNA-bd_sf"/>
</dbReference>
<comment type="similarity">
    <text evidence="1">Belongs to the LysR transcriptional regulatory family.</text>
</comment>
<dbReference type="EMBL" id="SZPQ01000054">
    <property type="protein sequence ID" value="TKI03005.1"/>
    <property type="molecule type" value="Genomic_DNA"/>
</dbReference>
<name>A0ABY2SE59_9HYPH</name>
<dbReference type="Proteomes" id="UP000305202">
    <property type="component" value="Unassembled WGS sequence"/>
</dbReference>
<evidence type="ECO:0000256" key="4">
    <source>
        <dbReference type="ARBA" id="ARBA00023163"/>
    </source>
</evidence>
<dbReference type="PANTHER" id="PTHR30346">
    <property type="entry name" value="TRANSCRIPTIONAL DUAL REGULATOR HCAR-RELATED"/>
    <property type="match status" value="1"/>
</dbReference>
<dbReference type="InterPro" id="IPR005119">
    <property type="entry name" value="LysR_subst-bd"/>
</dbReference>
<dbReference type="CDD" id="cd08414">
    <property type="entry name" value="PBP2_LTTR_aromatics_like"/>
    <property type="match status" value="1"/>
</dbReference>
<accession>A0ABY2SE59</accession>